<dbReference type="Proteomes" id="UP001596227">
    <property type="component" value="Unassembled WGS sequence"/>
</dbReference>
<dbReference type="EMBL" id="JBHSSB010000031">
    <property type="protein sequence ID" value="MFC6295854.1"/>
    <property type="molecule type" value="Genomic_DNA"/>
</dbReference>
<dbReference type="PANTHER" id="PTHR30146">
    <property type="entry name" value="LACI-RELATED TRANSCRIPTIONAL REPRESSOR"/>
    <property type="match status" value="1"/>
</dbReference>
<feature type="domain" description="HTH lacI-type" evidence="4">
    <location>
        <begin position="11"/>
        <end position="65"/>
    </location>
</feature>
<comment type="caution">
    <text evidence="5">The sequence shown here is derived from an EMBL/GenBank/DDBJ whole genome shotgun (WGS) entry which is preliminary data.</text>
</comment>
<evidence type="ECO:0000256" key="3">
    <source>
        <dbReference type="ARBA" id="ARBA00023163"/>
    </source>
</evidence>
<dbReference type="CDD" id="cd01392">
    <property type="entry name" value="HTH_LacI"/>
    <property type="match status" value="1"/>
</dbReference>
<dbReference type="SMART" id="SM00354">
    <property type="entry name" value="HTH_LACI"/>
    <property type="match status" value="1"/>
</dbReference>
<evidence type="ECO:0000259" key="4">
    <source>
        <dbReference type="PROSITE" id="PS50932"/>
    </source>
</evidence>
<dbReference type="InterPro" id="IPR028082">
    <property type="entry name" value="Peripla_BP_I"/>
</dbReference>
<dbReference type="Gene3D" id="1.10.260.40">
    <property type="entry name" value="lambda repressor-like DNA-binding domains"/>
    <property type="match status" value="1"/>
</dbReference>
<dbReference type="SUPFAM" id="SSF53822">
    <property type="entry name" value="Periplasmic binding protein-like I"/>
    <property type="match status" value="1"/>
</dbReference>
<dbReference type="InterPro" id="IPR000843">
    <property type="entry name" value="HTH_LacI"/>
</dbReference>
<keyword evidence="2 5" id="KW-0238">DNA-binding</keyword>
<evidence type="ECO:0000313" key="6">
    <source>
        <dbReference type="Proteomes" id="UP001596227"/>
    </source>
</evidence>
<keyword evidence="3" id="KW-0804">Transcription</keyword>
<dbReference type="PROSITE" id="PS50932">
    <property type="entry name" value="HTH_LACI_2"/>
    <property type="match status" value="1"/>
</dbReference>
<proteinExistence type="predicted"/>
<dbReference type="Pfam" id="PF13377">
    <property type="entry name" value="Peripla_BP_3"/>
    <property type="match status" value="1"/>
</dbReference>
<accession>A0ABW1UJN0</accession>
<reference evidence="6" key="1">
    <citation type="journal article" date="2019" name="Int. J. Syst. Evol. Microbiol.">
        <title>The Global Catalogue of Microorganisms (GCM) 10K type strain sequencing project: providing services to taxonomists for standard genome sequencing and annotation.</title>
        <authorList>
            <consortium name="The Broad Institute Genomics Platform"/>
            <consortium name="The Broad Institute Genome Sequencing Center for Infectious Disease"/>
            <person name="Wu L."/>
            <person name="Ma J."/>
        </authorList>
    </citation>
    <scope>NUCLEOTIDE SEQUENCE [LARGE SCALE GENOMIC DNA]</scope>
    <source>
        <strain evidence="6">CCM 8934</strain>
    </source>
</reference>
<dbReference type="Pfam" id="PF00356">
    <property type="entry name" value="LacI"/>
    <property type="match status" value="1"/>
</dbReference>
<dbReference type="SUPFAM" id="SSF47413">
    <property type="entry name" value="lambda repressor-like DNA-binding domains"/>
    <property type="match status" value="1"/>
</dbReference>
<dbReference type="InterPro" id="IPR010982">
    <property type="entry name" value="Lambda_DNA-bd_dom_sf"/>
</dbReference>
<keyword evidence="6" id="KW-1185">Reference proteome</keyword>
<organism evidence="5 6">
    <name type="scientific">Lactiplantibacillus daoliensis</name>
    <dbReference type="NCBI Taxonomy" id="2559916"/>
    <lineage>
        <taxon>Bacteria</taxon>
        <taxon>Bacillati</taxon>
        <taxon>Bacillota</taxon>
        <taxon>Bacilli</taxon>
        <taxon>Lactobacillales</taxon>
        <taxon>Lactobacillaceae</taxon>
        <taxon>Lactiplantibacillus</taxon>
    </lineage>
</organism>
<dbReference type="InterPro" id="IPR046335">
    <property type="entry name" value="LacI/GalR-like_sensor"/>
</dbReference>
<sequence>MGPRKRGGLMATIFDIAHLAQTSKSTVSRVVSGNGYVSAETRKRILAAMTELHYVPSQIARQMRSQRTQTIGFLMSGYTPVAGDYVNYFSKIAQTYQYRVNIYQTPTAADELNALNQLMTHEWDAAFILTRRNSWEKLVPYAQFGPLATWQRLDSDQIYSSYVDHYPLYQKILAYLAAQGITEIGHVFNSATAVNTQARLRAIKVFQLNHPTIDQRWQLFYPTQEHAGADAAEKWLALPHPPRAVVVYADYVAAEFMATLRAHGKSVPADCRVFGFDNSEFGRLMDLTTVDAQLKVQAENAFRYLYNQSHQANLAFEKLHPRLVFRSTC</sequence>
<dbReference type="GO" id="GO:0003677">
    <property type="term" value="F:DNA binding"/>
    <property type="evidence" value="ECO:0007669"/>
    <property type="project" value="UniProtKB-KW"/>
</dbReference>
<dbReference type="PANTHER" id="PTHR30146:SF105">
    <property type="entry name" value="CATABOLITE CONTROL PROTEIN B"/>
    <property type="match status" value="1"/>
</dbReference>
<dbReference type="Gene3D" id="3.40.50.2300">
    <property type="match status" value="2"/>
</dbReference>
<evidence type="ECO:0000313" key="5">
    <source>
        <dbReference type="EMBL" id="MFC6295854.1"/>
    </source>
</evidence>
<protein>
    <submittedName>
        <fullName evidence="5">LacI family DNA-binding transcriptional regulator</fullName>
    </submittedName>
</protein>
<gene>
    <name evidence="5" type="ORF">ACFQH1_11640</name>
</gene>
<evidence type="ECO:0000256" key="2">
    <source>
        <dbReference type="ARBA" id="ARBA00023125"/>
    </source>
</evidence>
<name>A0ABW1UJN0_9LACO</name>
<keyword evidence="1" id="KW-0805">Transcription regulation</keyword>
<evidence type="ECO:0000256" key="1">
    <source>
        <dbReference type="ARBA" id="ARBA00023015"/>
    </source>
</evidence>